<feature type="domain" description="CBM1" evidence="4">
    <location>
        <begin position="283"/>
        <end position="319"/>
    </location>
</feature>
<keyword evidence="1 3" id="KW-0732">Signal</keyword>
<dbReference type="SUPFAM" id="SSF57180">
    <property type="entry name" value="Cellulose-binding domain"/>
    <property type="match status" value="1"/>
</dbReference>
<accession>A0A4U7AWC2</accession>
<dbReference type="GO" id="GO:0005576">
    <property type="term" value="C:extracellular region"/>
    <property type="evidence" value="ECO:0007669"/>
    <property type="project" value="InterPro"/>
</dbReference>
<reference evidence="5 6" key="1">
    <citation type="submission" date="2018-02" db="EMBL/GenBank/DDBJ databases">
        <title>Draft genome sequences of Elsinoe sp., causing black scab on jojoba.</title>
        <authorList>
            <person name="Stodart B."/>
            <person name="Jeffress S."/>
            <person name="Ash G."/>
            <person name="Arun Chinnappa K."/>
        </authorList>
    </citation>
    <scope>NUCLEOTIDE SEQUENCE [LARGE SCALE GENOMIC DNA]</scope>
    <source>
        <strain evidence="5 6">Hillstone_2</strain>
    </source>
</reference>
<evidence type="ECO:0000313" key="6">
    <source>
        <dbReference type="Proteomes" id="UP000308133"/>
    </source>
</evidence>
<feature type="region of interest" description="Disordered" evidence="2">
    <location>
        <begin position="241"/>
        <end position="283"/>
    </location>
</feature>
<feature type="chain" id="PRO_5020278752" evidence="3">
    <location>
        <begin position="21"/>
        <end position="319"/>
    </location>
</feature>
<dbReference type="Proteomes" id="UP000308133">
    <property type="component" value="Unassembled WGS sequence"/>
</dbReference>
<evidence type="ECO:0000256" key="3">
    <source>
        <dbReference type="SAM" id="SignalP"/>
    </source>
</evidence>
<proteinExistence type="predicted"/>
<dbReference type="Pfam" id="PF00734">
    <property type="entry name" value="CBM_1"/>
    <property type="match status" value="1"/>
</dbReference>
<dbReference type="InterPro" id="IPR048955">
    <property type="entry name" value="Cip1-like_core"/>
</dbReference>
<dbReference type="GO" id="GO:0030248">
    <property type="term" value="F:cellulose binding"/>
    <property type="evidence" value="ECO:0007669"/>
    <property type="project" value="InterPro"/>
</dbReference>
<sequence>MLRQIGALALAAGLLPATLAQVSTDFESGWDQTAWPIYAPDCNQGGAVTLDNTVAHSGKNSLKVAGAGGYCGHIFFGTKSIPAGDVYVKTWIRADKALTADHVTFIAMDDASQAAGKHLRIGGQSEILMYNRESDDATLPDLSPQGIAASAKLTPNTWQCFEYHLGPNGVFETWLDGQAIAALTVKPGVTNANAGQWTRSTYNPKITSINFGWESYGGATNTFWYDDISISSTRVGCGAAAGGSSPAPAPAPTSSRPSTLSTTVRPATTSSAAPTTAPSPSGCASPKYGQCGGQGWTGCTACAAGSTCTANGAYYSQCL</sequence>
<feature type="signal peptide" evidence="3">
    <location>
        <begin position="1"/>
        <end position="20"/>
    </location>
</feature>
<evidence type="ECO:0000259" key="4">
    <source>
        <dbReference type="PROSITE" id="PS51164"/>
    </source>
</evidence>
<evidence type="ECO:0000256" key="2">
    <source>
        <dbReference type="SAM" id="MobiDB-lite"/>
    </source>
</evidence>
<dbReference type="PROSITE" id="PS51164">
    <property type="entry name" value="CBM1_2"/>
    <property type="match status" value="1"/>
</dbReference>
<dbReference type="SMART" id="SM00236">
    <property type="entry name" value="fCBD"/>
    <property type="match status" value="1"/>
</dbReference>
<dbReference type="EMBL" id="PTQR01000116">
    <property type="protein sequence ID" value="TKX19357.1"/>
    <property type="molecule type" value="Genomic_DNA"/>
</dbReference>
<organism evidence="5 6">
    <name type="scientific">Elsinoe australis</name>
    <dbReference type="NCBI Taxonomy" id="40998"/>
    <lineage>
        <taxon>Eukaryota</taxon>
        <taxon>Fungi</taxon>
        <taxon>Dikarya</taxon>
        <taxon>Ascomycota</taxon>
        <taxon>Pezizomycotina</taxon>
        <taxon>Dothideomycetes</taxon>
        <taxon>Dothideomycetidae</taxon>
        <taxon>Myriangiales</taxon>
        <taxon>Elsinoaceae</taxon>
        <taxon>Elsinoe</taxon>
    </lineage>
</organism>
<dbReference type="InterPro" id="IPR000254">
    <property type="entry name" value="CBD"/>
</dbReference>
<dbReference type="AlphaFoldDB" id="A0A4U7AWC2"/>
<name>A0A4U7AWC2_9PEZI</name>
<dbReference type="Gene3D" id="2.60.120.200">
    <property type="match status" value="1"/>
</dbReference>
<feature type="compositionally biased region" description="Low complexity" evidence="2">
    <location>
        <begin position="242"/>
        <end position="283"/>
    </location>
</feature>
<gene>
    <name evidence="5" type="ORF">C1H76_8543</name>
</gene>
<dbReference type="Pfam" id="PF21340">
    <property type="entry name" value="Polysacc_lyase-like"/>
    <property type="match status" value="1"/>
</dbReference>
<evidence type="ECO:0000256" key="1">
    <source>
        <dbReference type="ARBA" id="ARBA00022729"/>
    </source>
</evidence>
<dbReference type="InterPro" id="IPR035971">
    <property type="entry name" value="CBD_sf"/>
</dbReference>
<comment type="caution">
    <text evidence="5">The sequence shown here is derived from an EMBL/GenBank/DDBJ whole genome shotgun (WGS) entry which is preliminary data.</text>
</comment>
<dbReference type="PROSITE" id="PS00562">
    <property type="entry name" value="CBM1_1"/>
    <property type="match status" value="1"/>
</dbReference>
<dbReference type="GO" id="GO:0005975">
    <property type="term" value="P:carbohydrate metabolic process"/>
    <property type="evidence" value="ECO:0007669"/>
    <property type="project" value="InterPro"/>
</dbReference>
<evidence type="ECO:0000313" key="5">
    <source>
        <dbReference type="EMBL" id="TKX19357.1"/>
    </source>
</evidence>
<protein>
    <submittedName>
        <fullName evidence="5">Fungal cellulose binding domain-containing protein</fullName>
    </submittedName>
</protein>